<dbReference type="Gene3D" id="3.40.50.300">
    <property type="entry name" value="P-loop containing nucleotide triphosphate hydrolases"/>
    <property type="match status" value="1"/>
</dbReference>
<name>A0A553K632_9ACTN</name>
<dbReference type="Proteomes" id="UP000317638">
    <property type="component" value="Unassembled WGS sequence"/>
</dbReference>
<evidence type="ECO:0008006" key="3">
    <source>
        <dbReference type="Google" id="ProtNLM"/>
    </source>
</evidence>
<organism evidence="1 2">
    <name type="scientific">Tessaracoccus rhinocerotis</name>
    <dbReference type="NCBI Taxonomy" id="1689449"/>
    <lineage>
        <taxon>Bacteria</taxon>
        <taxon>Bacillati</taxon>
        <taxon>Actinomycetota</taxon>
        <taxon>Actinomycetes</taxon>
        <taxon>Propionibacteriales</taxon>
        <taxon>Propionibacteriaceae</taxon>
        <taxon>Tessaracoccus</taxon>
    </lineage>
</organism>
<comment type="caution">
    <text evidence="1">The sequence shown here is derived from an EMBL/GenBank/DDBJ whole genome shotgun (WGS) entry which is preliminary data.</text>
</comment>
<dbReference type="InterPro" id="IPR027417">
    <property type="entry name" value="P-loop_NTPase"/>
</dbReference>
<reference evidence="1 2" key="1">
    <citation type="submission" date="2019-07" db="EMBL/GenBank/DDBJ databases">
        <authorList>
            <person name="Zhou L.-Y."/>
        </authorList>
    </citation>
    <scope>NUCLEOTIDE SEQUENCE [LARGE SCALE GENOMIC DNA]</scope>
    <source>
        <strain evidence="1 2">YIM 101269</strain>
    </source>
</reference>
<sequence>MHQSLTSLLDTTRPGVVAVDGPSGSGKTTYAEVVAGELARRTGARPQVVHMDDVYPGWDGLAEAVGLVTEWVLAPHAAGRHGGFRRWDWVNGTRGERIEVPWAPWIVLEGVAAGSAACREHLTALIWLEADAAVRMARGIERDGEAYRPHWERWARQEQELFAREDTRAHADLVIRT</sequence>
<gene>
    <name evidence="1" type="ORF">FOJ82_04720</name>
</gene>
<dbReference type="OrthoDB" id="3237545at2"/>
<dbReference type="RefSeq" id="WP_143937252.1">
    <property type="nucleotide sequence ID" value="NZ_VKKG01000001.1"/>
</dbReference>
<protein>
    <recommendedName>
        <fullName evidence="3">(d)CMP kinase</fullName>
    </recommendedName>
</protein>
<evidence type="ECO:0000313" key="1">
    <source>
        <dbReference type="EMBL" id="TRY20168.1"/>
    </source>
</evidence>
<proteinExistence type="predicted"/>
<dbReference type="EMBL" id="VKKG01000001">
    <property type="protein sequence ID" value="TRY20168.1"/>
    <property type="molecule type" value="Genomic_DNA"/>
</dbReference>
<evidence type="ECO:0000313" key="2">
    <source>
        <dbReference type="Proteomes" id="UP000317638"/>
    </source>
</evidence>
<dbReference type="SUPFAM" id="SSF52540">
    <property type="entry name" value="P-loop containing nucleoside triphosphate hydrolases"/>
    <property type="match status" value="1"/>
</dbReference>
<keyword evidence="2" id="KW-1185">Reference proteome</keyword>
<accession>A0A553K632</accession>
<dbReference type="AlphaFoldDB" id="A0A553K632"/>